<dbReference type="AlphaFoldDB" id="A0A815DWS4"/>
<comment type="caution">
    <text evidence="1">The sequence shown here is derived from an EMBL/GenBank/DDBJ whole genome shotgun (WGS) entry which is preliminary data.</text>
</comment>
<protein>
    <submittedName>
        <fullName evidence="1">Uncharacterized protein</fullName>
    </submittedName>
</protein>
<name>A0A815DWS4_9BILA</name>
<dbReference type="Proteomes" id="UP000663882">
    <property type="component" value="Unassembled WGS sequence"/>
</dbReference>
<accession>A0A815DWS4</accession>
<dbReference type="EMBL" id="CAJNOO010002861">
    <property type="protein sequence ID" value="CAF1302411.1"/>
    <property type="molecule type" value="Genomic_DNA"/>
</dbReference>
<reference evidence="1" key="1">
    <citation type="submission" date="2021-02" db="EMBL/GenBank/DDBJ databases">
        <authorList>
            <person name="Nowell W R."/>
        </authorList>
    </citation>
    <scope>NUCLEOTIDE SEQUENCE</scope>
</reference>
<gene>
    <name evidence="1" type="ORF">RFH988_LOCUS29797</name>
</gene>
<organism evidence="1 2">
    <name type="scientific">Rotaria sordida</name>
    <dbReference type="NCBI Taxonomy" id="392033"/>
    <lineage>
        <taxon>Eukaryota</taxon>
        <taxon>Metazoa</taxon>
        <taxon>Spiralia</taxon>
        <taxon>Gnathifera</taxon>
        <taxon>Rotifera</taxon>
        <taxon>Eurotatoria</taxon>
        <taxon>Bdelloidea</taxon>
        <taxon>Philodinida</taxon>
        <taxon>Philodinidae</taxon>
        <taxon>Rotaria</taxon>
    </lineage>
</organism>
<evidence type="ECO:0000313" key="2">
    <source>
        <dbReference type="Proteomes" id="UP000663882"/>
    </source>
</evidence>
<proteinExistence type="predicted"/>
<sequence length="112" mass="13111">MQVLIAYPFKSEIRNRNQLIYLPELVQNEQSLRFAIRQHRPHVIIVGSNSVGSETLELWRSIMSYDIQLTLIRRGSALSRIHVDRARQLNINVLNTLSVNSRFVLYYFLPNS</sequence>
<evidence type="ECO:0000313" key="1">
    <source>
        <dbReference type="EMBL" id="CAF1302411.1"/>
    </source>
</evidence>